<dbReference type="SUPFAM" id="SSF101152">
    <property type="entry name" value="Mob1/phocein"/>
    <property type="match status" value="1"/>
</dbReference>
<dbReference type="GeneTree" id="ENSGT01120000271909"/>
<sequence>LAVVTYYWTDGSGKKVRCSAPLYTDCTLSYVQQLLDDENVFPTRADASFPKGFVFLVQRIFLYMFHTLAHLYGTHFLEVVQLQLHPHLNTLFVHLITFGGSLGCWRHKLLCPQPTTSLSLLNMSV</sequence>
<name>A0A8C9V1B5_SCLFO</name>
<reference evidence="2" key="2">
    <citation type="submission" date="2025-08" db="UniProtKB">
        <authorList>
            <consortium name="Ensembl"/>
        </authorList>
    </citation>
    <scope>IDENTIFICATION</scope>
</reference>
<evidence type="ECO:0008006" key="4">
    <source>
        <dbReference type="Google" id="ProtNLM"/>
    </source>
</evidence>
<dbReference type="AlphaFoldDB" id="A0A8C9V1B5"/>
<proteinExistence type="predicted"/>
<dbReference type="PANTHER" id="PTHR22599">
    <property type="entry name" value="MPS ONE BINDER KINASE ACTIVATOR-LIKE MOB"/>
    <property type="match status" value="1"/>
</dbReference>
<keyword evidence="1" id="KW-0862">Zinc</keyword>
<keyword evidence="3" id="KW-1185">Reference proteome</keyword>
<dbReference type="InterPro" id="IPR036703">
    <property type="entry name" value="MOB_kinase_act_sf"/>
</dbReference>
<dbReference type="SMART" id="SM01388">
    <property type="entry name" value="Mob1_phocein"/>
    <property type="match status" value="1"/>
</dbReference>
<dbReference type="Gene3D" id="1.20.140.30">
    <property type="entry name" value="MOB kinase activator"/>
    <property type="match status" value="1"/>
</dbReference>
<feature type="binding site" evidence="1">
    <location>
        <position position="75"/>
    </location>
    <ligand>
        <name>Zn(2+)</name>
        <dbReference type="ChEBI" id="CHEBI:29105"/>
    </ligand>
</feature>
<protein>
    <recommendedName>
        <fullName evidence="4">MOB kinase activator 2-like</fullName>
    </recommendedName>
</protein>
<dbReference type="OrthoDB" id="8170117at2759"/>
<dbReference type="Proteomes" id="UP000694397">
    <property type="component" value="Chromosome 5"/>
</dbReference>
<feature type="binding site" evidence="1">
    <location>
        <position position="70"/>
    </location>
    <ligand>
        <name>Zn(2+)</name>
        <dbReference type="ChEBI" id="CHEBI:29105"/>
    </ligand>
</feature>
<dbReference type="InterPro" id="IPR005301">
    <property type="entry name" value="MOB_kinase_act_fam"/>
</dbReference>
<keyword evidence="1" id="KW-0479">Metal-binding</keyword>
<dbReference type="Ensembl" id="ENSSFOT00015011913.2">
    <property type="protein sequence ID" value="ENSSFOP00015011762.2"/>
    <property type="gene ID" value="ENSSFOG00015007569.2"/>
</dbReference>
<reference evidence="2" key="3">
    <citation type="submission" date="2025-09" db="UniProtKB">
        <authorList>
            <consortium name="Ensembl"/>
        </authorList>
    </citation>
    <scope>IDENTIFICATION</scope>
</reference>
<evidence type="ECO:0000313" key="3">
    <source>
        <dbReference type="Proteomes" id="UP000694397"/>
    </source>
</evidence>
<evidence type="ECO:0000313" key="2">
    <source>
        <dbReference type="Ensembl" id="ENSSFOP00015011762.2"/>
    </source>
</evidence>
<dbReference type="Pfam" id="PF03637">
    <property type="entry name" value="Mob1_phocein"/>
    <property type="match status" value="1"/>
</dbReference>
<accession>A0A8C9V1B5</accession>
<reference evidence="2 3" key="1">
    <citation type="submission" date="2019-04" db="EMBL/GenBank/DDBJ databases">
        <authorList>
            <consortium name="Wellcome Sanger Institute Data Sharing"/>
        </authorList>
    </citation>
    <scope>NUCLEOTIDE SEQUENCE [LARGE SCALE GENOMIC DNA]</scope>
</reference>
<evidence type="ECO:0000256" key="1">
    <source>
        <dbReference type="PIRSR" id="PIRSR605301-1"/>
    </source>
</evidence>
<organism evidence="2 3">
    <name type="scientific">Scleropages formosus</name>
    <name type="common">Asian bonytongue</name>
    <name type="synonym">Osteoglossum formosum</name>
    <dbReference type="NCBI Taxonomy" id="113540"/>
    <lineage>
        <taxon>Eukaryota</taxon>
        <taxon>Metazoa</taxon>
        <taxon>Chordata</taxon>
        <taxon>Craniata</taxon>
        <taxon>Vertebrata</taxon>
        <taxon>Euteleostomi</taxon>
        <taxon>Actinopterygii</taxon>
        <taxon>Neopterygii</taxon>
        <taxon>Teleostei</taxon>
        <taxon>Osteoglossocephala</taxon>
        <taxon>Osteoglossomorpha</taxon>
        <taxon>Osteoglossiformes</taxon>
        <taxon>Osteoglossidae</taxon>
        <taxon>Scleropages</taxon>
    </lineage>
</organism>